<organism evidence="7 8">
    <name type="scientific">Spiroplasma kunkelii CR2-3x</name>
    <dbReference type="NCBI Taxonomy" id="273035"/>
    <lineage>
        <taxon>Bacteria</taxon>
        <taxon>Bacillati</taxon>
        <taxon>Mycoplasmatota</taxon>
        <taxon>Mollicutes</taxon>
        <taxon>Entomoplasmatales</taxon>
        <taxon>Spiroplasmataceae</taxon>
        <taxon>Spiroplasma</taxon>
    </lineage>
</organism>
<dbReference type="InterPro" id="IPR050246">
    <property type="entry name" value="Class_II_FBP_aldolase"/>
</dbReference>
<dbReference type="PANTHER" id="PTHR30304">
    <property type="entry name" value="D-TAGATOSE-1,6-BISPHOSPHATE ALDOLASE"/>
    <property type="match status" value="1"/>
</dbReference>
<dbReference type="GO" id="GO:0004332">
    <property type="term" value="F:fructose-bisphosphate aldolase activity"/>
    <property type="evidence" value="ECO:0007669"/>
    <property type="project" value="InterPro"/>
</dbReference>
<evidence type="ECO:0000256" key="6">
    <source>
        <dbReference type="PIRSR" id="PIRSR001359-3"/>
    </source>
</evidence>
<dbReference type="Proteomes" id="UP000062963">
    <property type="component" value="Chromosome"/>
</dbReference>
<keyword evidence="3" id="KW-0456">Lyase</keyword>
<feature type="binding site" evidence="5">
    <location>
        <position position="186"/>
    </location>
    <ligand>
        <name>dihydroxyacetone phosphate</name>
        <dbReference type="ChEBI" id="CHEBI:57642"/>
    </ligand>
</feature>
<dbReference type="OrthoDB" id="9803995at2"/>
<dbReference type="GO" id="GO:0030388">
    <property type="term" value="P:fructose 1,6-bisphosphate metabolic process"/>
    <property type="evidence" value="ECO:0007669"/>
    <property type="project" value="InterPro"/>
</dbReference>
<dbReference type="PANTHER" id="PTHR30304:SF0">
    <property type="entry name" value="D-TAGATOSE-1,6-BISPHOSPHATE ALDOLASE SUBUNIT GATY-RELATED"/>
    <property type="match status" value="1"/>
</dbReference>
<dbReference type="PIRSF" id="PIRSF001359">
    <property type="entry name" value="F_bP_aldolase_II"/>
    <property type="match status" value="1"/>
</dbReference>
<feature type="binding site" evidence="6">
    <location>
        <position position="113"/>
    </location>
    <ligand>
        <name>Zn(2+)</name>
        <dbReference type="ChEBI" id="CHEBI:29105"/>
        <label>2</label>
    </ligand>
</feature>
<evidence type="ECO:0000256" key="5">
    <source>
        <dbReference type="PIRSR" id="PIRSR001359-2"/>
    </source>
</evidence>
<feature type="binding site" evidence="6">
    <location>
        <position position="214"/>
    </location>
    <ligand>
        <name>Zn(2+)</name>
        <dbReference type="ChEBI" id="CHEBI:29105"/>
        <label>1</label>
        <note>catalytic</note>
    </ligand>
</feature>
<feature type="binding site" evidence="6">
    <location>
        <position position="185"/>
    </location>
    <ligand>
        <name>Zn(2+)</name>
        <dbReference type="ChEBI" id="CHEBI:29105"/>
        <label>1</label>
        <note>catalytic</note>
    </ligand>
</feature>
<keyword evidence="2 6" id="KW-0862">Zinc</keyword>
<dbReference type="InterPro" id="IPR000771">
    <property type="entry name" value="FBA_II"/>
</dbReference>
<name>A0A0K2JEZ8_SPIKU</name>
<keyword evidence="8" id="KW-1185">Reference proteome</keyword>
<evidence type="ECO:0000256" key="1">
    <source>
        <dbReference type="ARBA" id="ARBA00022723"/>
    </source>
</evidence>
<dbReference type="NCBIfam" id="TIGR01859">
    <property type="entry name" value="fruc_bis_ald"/>
    <property type="match status" value="1"/>
</dbReference>
<feature type="binding site" evidence="5">
    <location>
        <begin position="215"/>
        <end position="217"/>
    </location>
    <ligand>
        <name>dihydroxyacetone phosphate</name>
        <dbReference type="ChEBI" id="CHEBI:57642"/>
    </ligand>
</feature>
<comment type="cofactor">
    <cofactor evidence="6">
        <name>Zn(2+)</name>
        <dbReference type="ChEBI" id="CHEBI:29105"/>
    </cofactor>
    <text evidence="6">Binds 2 Zn(2+) ions per subunit. One is catalytic and the other provides a structural contribution.</text>
</comment>
<dbReference type="STRING" id="273035.SKUN_0072"/>
<accession>A0A0K2JEZ8</accession>
<dbReference type="CDD" id="cd00947">
    <property type="entry name" value="TBP_aldolase_IIB"/>
    <property type="match status" value="1"/>
</dbReference>
<dbReference type="EMBL" id="CP010899">
    <property type="protein sequence ID" value="ALA96997.1"/>
    <property type="molecule type" value="Genomic_DNA"/>
</dbReference>
<evidence type="ECO:0000313" key="7">
    <source>
        <dbReference type="EMBL" id="ALA96997.1"/>
    </source>
</evidence>
<feature type="binding site" evidence="6">
    <location>
        <position position="92"/>
    </location>
    <ligand>
        <name>Zn(2+)</name>
        <dbReference type="ChEBI" id="CHEBI:29105"/>
        <label>1</label>
        <note>catalytic</note>
    </ligand>
</feature>
<dbReference type="PATRIC" id="fig|273035.7.peg.86"/>
<dbReference type="InterPro" id="IPR013785">
    <property type="entry name" value="Aldolase_TIM"/>
</dbReference>
<protein>
    <submittedName>
        <fullName evidence="7">Fructose-bisphosphate aldolase</fullName>
    </submittedName>
</protein>
<evidence type="ECO:0000256" key="2">
    <source>
        <dbReference type="ARBA" id="ARBA00022833"/>
    </source>
</evidence>
<evidence type="ECO:0000256" key="3">
    <source>
        <dbReference type="ARBA" id="ARBA00023239"/>
    </source>
</evidence>
<dbReference type="PROSITE" id="PS00806">
    <property type="entry name" value="ALDOLASE_CLASS_II_2"/>
    <property type="match status" value="1"/>
</dbReference>
<evidence type="ECO:0000256" key="4">
    <source>
        <dbReference type="PIRSR" id="PIRSR001359-1"/>
    </source>
</evidence>
<keyword evidence="1 6" id="KW-0479">Metal-binding</keyword>
<dbReference type="AlphaFoldDB" id="A0A0K2JEZ8"/>
<dbReference type="Gene3D" id="3.20.20.70">
    <property type="entry name" value="Aldolase class I"/>
    <property type="match status" value="1"/>
</dbReference>
<proteinExistence type="predicted"/>
<dbReference type="NCBIfam" id="TIGR00167">
    <property type="entry name" value="cbbA"/>
    <property type="match status" value="1"/>
</dbReference>
<dbReference type="GO" id="GO:0008270">
    <property type="term" value="F:zinc ion binding"/>
    <property type="evidence" value="ECO:0007669"/>
    <property type="project" value="InterPro"/>
</dbReference>
<gene>
    <name evidence="7" type="primary">fbaA</name>
    <name evidence="7" type="ORF">SKUN_0072</name>
</gene>
<dbReference type="RefSeq" id="WP_053390376.1">
    <property type="nucleotide sequence ID" value="NZ_CP010899.1"/>
</dbReference>
<sequence length="296" mass="31589">MGEKYHARLVNASEIIKKAHKNKYAVGHFNINNLEWTKALLEAAQVTKTPIILGASEGAIKYMGGYNLVVAMVNALLVSLDITVPVALHLDHGQSIESCKMAIDSGFSSVMYDGSHHPFAENLKNTKEVVAYSKTNGVSVEAEIGTIGGEEDGVVGVGEIGDPKEAAEMVATGIDFLAAGIGNIHGPYPTGWPGLNFQALEDIQAAVKIGMVLHGGSGIPREQVKKAISLGISKINVNTELQIAFAAATRKYIEEGKDKPKNGKGFDPRKLLKPGYEAIKATFDELISWFGCKGKA</sequence>
<feature type="binding site" evidence="6">
    <location>
        <position position="143"/>
    </location>
    <ligand>
        <name>Zn(2+)</name>
        <dbReference type="ChEBI" id="CHEBI:29105"/>
        <label>2</label>
    </ligand>
</feature>
<feature type="binding site" evidence="5">
    <location>
        <begin position="236"/>
        <end position="239"/>
    </location>
    <ligand>
        <name>dihydroxyacetone phosphate</name>
        <dbReference type="ChEBI" id="CHEBI:57642"/>
    </ligand>
</feature>
<dbReference type="GO" id="GO:0006096">
    <property type="term" value="P:glycolytic process"/>
    <property type="evidence" value="ECO:0007669"/>
    <property type="project" value="InterPro"/>
</dbReference>
<dbReference type="Pfam" id="PF01116">
    <property type="entry name" value="F_bP_aldolase"/>
    <property type="match status" value="1"/>
</dbReference>
<evidence type="ECO:0000313" key="8">
    <source>
        <dbReference type="Proteomes" id="UP000062963"/>
    </source>
</evidence>
<dbReference type="InterPro" id="IPR011289">
    <property type="entry name" value="Fruc_bis_ald_class-2"/>
</dbReference>
<feature type="active site" description="Proton donor" evidence="4">
    <location>
        <position position="91"/>
    </location>
</feature>
<reference evidence="7 8" key="1">
    <citation type="journal article" date="2015" name="Genome Announc.">
        <title>Complete Genome Sequence of Spiroplasma kunkelii Strain CR2-3x, Causal Agent of Corn Stunt Disease in Zea mays L.</title>
        <authorList>
            <person name="Davis R.E."/>
            <person name="Shao J."/>
            <person name="Dally E.L."/>
            <person name="Zhao Y."/>
            <person name="Gasparich G.E."/>
            <person name="Gaynor B.J."/>
            <person name="Athey J.C."/>
            <person name="Harrison N.A."/>
            <person name="Donofrio N."/>
        </authorList>
    </citation>
    <scope>NUCLEOTIDE SEQUENCE [LARGE SCALE GENOMIC DNA]</scope>
    <source>
        <strain evidence="7 8">CR2-3x</strain>
    </source>
</reference>
<dbReference type="SUPFAM" id="SSF51569">
    <property type="entry name" value="Aldolase"/>
    <property type="match status" value="1"/>
</dbReference>
<dbReference type="KEGG" id="skn:SKUN_0072"/>